<dbReference type="NCBIfam" id="TIGR00756">
    <property type="entry name" value="PPR"/>
    <property type="match status" value="8"/>
</dbReference>
<protein>
    <recommendedName>
        <fullName evidence="5">Pentatricopeptide repeat-containing protein</fullName>
    </recommendedName>
</protein>
<name>A0AAD8NS49_TARER</name>
<feature type="repeat" description="PPR" evidence="2">
    <location>
        <begin position="125"/>
        <end position="159"/>
    </location>
</feature>
<dbReference type="Pfam" id="PF13041">
    <property type="entry name" value="PPR_2"/>
    <property type="match status" value="6"/>
</dbReference>
<dbReference type="InterPro" id="IPR011990">
    <property type="entry name" value="TPR-like_helical_dom_sf"/>
</dbReference>
<dbReference type="PANTHER" id="PTHR47926:SF441">
    <property type="entry name" value="PENTATRICOPEPTIDE REPEAT-CONTAINING PROTEIN"/>
    <property type="match status" value="1"/>
</dbReference>
<dbReference type="EMBL" id="JAUHHV010000004">
    <property type="protein sequence ID" value="KAK1426255.1"/>
    <property type="molecule type" value="Genomic_DNA"/>
</dbReference>
<dbReference type="FunFam" id="1.25.40.10:FF:000682">
    <property type="entry name" value="Pentatricopeptide repeat-containing protein At3g16610"/>
    <property type="match status" value="1"/>
</dbReference>
<accession>A0AAD8NS49</accession>
<reference evidence="3" key="1">
    <citation type="journal article" date="2023" name="bioRxiv">
        <title>Improved chromosome-level genome assembly for marigold (Tagetes erecta).</title>
        <authorList>
            <person name="Jiang F."/>
            <person name="Yuan L."/>
            <person name="Wang S."/>
            <person name="Wang H."/>
            <person name="Xu D."/>
            <person name="Wang A."/>
            <person name="Fan W."/>
        </authorList>
    </citation>
    <scope>NUCLEOTIDE SEQUENCE</scope>
    <source>
        <strain evidence="3">WSJ</strain>
        <tissue evidence="3">Leaf</tissue>
    </source>
</reference>
<feature type="repeat" description="PPR" evidence="2">
    <location>
        <begin position="802"/>
        <end position="836"/>
    </location>
</feature>
<feature type="repeat" description="PPR" evidence="2">
    <location>
        <begin position="700"/>
        <end position="734"/>
    </location>
</feature>
<feature type="repeat" description="PPR" evidence="2">
    <location>
        <begin position="939"/>
        <end position="973"/>
    </location>
</feature>
<organism evidence="3 4">
    <name type="scientific">Tagetes erecta</name>
    <name type="common">African marigold</name>
    <dbReference type="NCBI Taxonomy" id="13708"/>
    <lineage>
        <taxon>Eukaryota</taxon>
        <taxon>Viridiplantae</taxon>
        <taxon>Streptophyta</taxon>
        <taxon>Embryophyta</taxon>
        <taxon>Tracheophyta</taxon>
        <taxon>Spermatophyta</taxon>
        <taxon>Magnoliopsida</taxon>
        <taxon>eudicotyledons</taxon>
        <taxon>Gunneridae</taxon>
        <taxon>Pentapetalae</taxon>
        <taxon>asterids</taxon>
        <taxon>campanulids</taxon>
        <taxon>Asterales</taxon>
        <taxon>Asteraceae</taxon>
        <taxon>Asteroideae</taxon>
        <taxon>Heliantheae alliance</taxon>
        <taxon>Tageteae</taxon>
        <taxon>Tagetes</taxon>
    </lineage>
</organism>
<evidence type="ECO:0000313" key="4">
    <source>
        <dbReference type="Proteomes" id="UP001229421"/>
    </source>
</evidence>
<gene>
    <name evidence="3" type="ORF">QVD17_14925</name>
</gene>
<proteinExistence type="predicted"/>
<dbReference type="FunFam" id="1.25.40.10:FF:000073">
    <property type="entry name" value="Pentatricopeptide repeat-containing protein chloroplastic"/>
    <property type="match status" value="1"/>
</dbReference>
<dbReference type="AlphaFoldDB" id="A0AAD8NS49"/>
<feature type="repeat" description="PPR" evidence="2">
    <location>
        <begin position="261"/>
        <end position="291"/>
    </location>
</feature>
<dbReference type="Gene3D" id="1.25.40.10">
    <property type="entry name" value="Tetratricopeptide repeat domain"/>
    <property type="match status" value="7"/>
</dbReference>
<feature type="repeat" description="PPR" evidence="2">
    <location>
        <begin position="226"/>
        <end position="260"/>
    </location>
</feature>
<dbReference type="FunFam" id="1.25.40.10:FF:000382">
    <property type="entry name" value="Pentatricopeptide repeat-containing protein"/>
    <property type="match status" value="1"/>
</dbReference>
<sequence>MCHHIAHIKLTKRSFHRSTFPNFQQQSTHHIQFPKPISVHEQQTYSRLLTMCLQHCKQIQARRLFDEMPQRVKQASSAVNIIHAQSLMLGFDSNGKLGNAIVDLHAKCGNIAFAQKAFDRLERKDTLAWNSVLSMYSRRGKLEDVVELLGSMLASGVDPNQFTYAIVLSVCARLTDVVLGKAVHCRVVKTGFVCDSFCEGSLIDMYAKCRFVDDALKIFDGSVCSDTVSWTAMIGGYVQGGFPDKAIGLFKDMLILGHIPDQVAFVTVISACIESGRFDDARDLFDKMHDPNVVAWNVMISGHARGGYDYIAIDFFKSMIRCGIKPTRSTLGSVLSAIASTFDLDCGSQVHALATKQGLFSNVYVGSSLINMYAKCQEMGSARSVFDELDDKNTVLWNTMLGGYAQNRNADEVIGLFINMRHFRFIPDEFTYTSVLSACAILKTVELGKQMHSLAIKYKFNMNLYVGNALVDMYAKSSSLQDAIKQFSMIKNRDNVSWNAMIVGFVQEEEENKAFSLFQRMRKDAITPDEVCFASLLSACANIQSLTKGKQLHSLLLKLNMETSLYAGSSLLDMYSKCGVILDAQKVYSSMPEKSVASTNALISGYVVQNFISLALDLFIDMISGGLLHPSEVTLASLLDGCNEPSKLTLGRQIHNLVIKYGFSSYEDEFLAVSLLGMYFNTHVPLDAMAVFSELSSPKSTVLWTAALSGLAQNDCSEEALEIYQEMRRNDSMPDQATFVSILKACATLASLQDGHLVHSLVFHTGFDSDELTCSGLVDMYAKCGDISSSSQVFNEIINKKDVITWNSMIVGYAKNGYAENALQIFDEMMESNIKPDDITFLGVLTACSHAGKVSEGRCIFDSMINHHKIEPRMDHISCMIDLLGRWGYLKEAEDIIDRLNFKPNAMIWATFLGACRIHGDERRGKRASDELSNLEPESSASFVLLSNIYAASGRWDQVKFVRREMKEKGVKKHPGCSWIKLGQSTHLFVSGDDSHSSCSEIYALLKQLKTPMKDQGYFPLML</sequence>
<dbReference type="PROSITE" id="PS51375">
    <property type="entry name" value="PPR"/>
    <property type="match status" value="9"/>
</dbReference>
<comment type="caution">
    <text evidence="3">The sequence shown here is derived from an EMBL/GenBank/DDBJ whole genome shotgun (WGS) entry which is preliminary data.</text>
</comment>
<feature type="repeat" description="PPR" evidence="2">
    <location>
        <begin position="292"/>
        <end position="326"/>
    </location>
</feature>
<dbReference type="GO" id="GO:0003723">
    <property type="term" value="F:RNA binding"/>
    <property type="evidence" value="ECO:0007669"/>
    <property type="project" value="InterPro"/>
</dbReference>
<feature type="repeat" description="PPR" evidence="2">
    <location>
        <begin position="494"/>
        <end position="528"/>
    </location>
</feature>
<evidence type="ECO:0000313" key="3">
    <source>
        <dbReference type="EMBL" id="KAK1426255.1"/>
    </source>
</evidence>
<dbReference type="Pfam" id="PF20431">
    <property type="entry name" value="E_motif"/>
    <property type="match status" value="1"/>
</dbReference>
<keyword evidence="4" id="KW-1185">Reference proteome</keyword>
<dbReference type="PANTHER" id="PTHR47926">
    <property type="entry name" value="PENTATRICOPEPTIDE REPEAT-CONTAINING PROTEIN"/>
    <property type="match status" value="1"/>
</dbReference>
<feature type="repeat" description="PPR" evidence="2">
    <location>
        <begin position="393"/>
        <end position="427"/>
    </location>
</feature>
<evidence type="ECO:0000256" key="2">
    <source>
        <dbReference type="PROSITE-ProRule" id="PRU00708"/>
    </source>
</evidence>
<evidence type="ECO:0000256" key="1">
    <source>
        <dbReference type="ARBA" id="ARBA00022737"/>
    </source>
</evidence>
<dbReference type="GO" id="GO:0009451">
    <property type="term" value="P:RNA modification"/>
    <property type="evidence" value="ECO:0007669"/>
    <property type="project" value="InterPro"/>
</dbReference>
<dbReference type="InterPro" id="IPR046848">
    <property type="entry name" value="E_motif"/>
</dbReference>
<dbReference type="Proteomes" id="UP001229421">
    <property type="component" value="Unassembled WGS sequence"/>
</dbReference>
<dbReference type="FunFam" id="1.25.40.10:FF:000343">
    <property type="entry name" value="Pentatricopeptide repeat-containing protein At3g58590"/>
    <property type="match status" value="1"/>
</dbReference>
<dbReference type="InterPro" id="IPR046960">
    <property type="entry name" value="PPR_At4g14850-like_plant"/>
</dbReference>
<dbReference type="InterPro" id="IPR002885">
    <property type="entry name" value="PPR_rpt"/>
</dbReference>
<evidence type="ECO:0008006" key="5">
    <source>
        <dbReference type="Google" id="ProtNLM"/>
    </source>
</evidence>
<keyword evidence="1" id="KW-0677">Repeat</keyword>
<dbReference type="FunFam" id="1.25.40.10:FF:000366">
    <property type="entry name" value="Pentatricopeptide (PPR) repeat-containing protein"/>
    <property type="match status" value="1"/>
</dbReference>
<dbReference type="Pfam" id="PF01535">
    <property type="entry name" value="PPR"/>
    <property type="match status" value="6"/>
</dbReference>